<reference evidence="3 4" key="1">
    <citation type="submission" date="2018-08" db="EMBL/GenBank/DDBJ databases">
        <title>Draft genome of the lignicolous fungus Coniochaeta pulveracea.</title>
        <authorList>
            <person name="Borstlap C.J."/>
            <person name="De Witt R.N."/>
            <person name="Botha A."/>
            <person name="Volschenk H."/>
        </authorList>
    </citation>
    <scope>NUCLEOTIDE SEQUENCE [LARGE SCALE GENOMIC DNA]</scope>
    <source>
        <strain evidence="3 4">CAB683</strain>
    </source>
</reference>
<dbReference type="OrthoDB" id="5215300at2759"/>
<evidence type="ECO:0000313" key="3">
    <source>
        <dbReference type="EMBL" id="RKU44658.1"/>
    </source>
</evidence>
<protein>
    <recommendedName>
        <fullName evidence="2">Sfi1 spindle body domain-containing protein</fullName>
    </recommendedName>
</protein>
<feature type="region of interest" description="Disordered" evidence="1">
    <location>
        <begin position="121"/>
        <end position="186"/>
    </location>
</feature>
<sequence>MPPQPSLPFRDGRLGSSSLLHASSLSHNEPYYSNEDIQLLGEIVRVAEEIYPTLAEGDRLPTNALFQAAEQVLPGHGYDPENAPTNISRLIFKIGGLRSDGTLMDKFRSVLESMGIEVEFVDQEQQQSEPYDGSSSVEAERSLSSSGVGALADQTGTFPIANHIGGRRRRNSESAAPGDELREVPTAFKKGRAVSFGSEVDDEVGKAEAAQYAQRPVLRHSKTEGAQAVHFRDEEVDERQKENAPMNLPFRSRLMPIPENGETRGDPHGQEDVEGHPASDTGEMDEYSFDGHNQDTQDYTYDLPRPTIEEEDYDGAVEASEEVSDVQVPDPVVTEDVRDILEIKVRAFQNNSTRSLLGRTIAVWQGAAREATELHRLQEARAAYIAAHTILSETFDVWSKTAWEAKKFRRAAKAHTLTLMHKCFTHWEECAREERERTAIARRHMLRIRYFSLWRSLHAETKKKVQVFRLTHLARQWTRAFLHHDIQHSEAVSRYRKNLTKDVFEAWHDQYRGRFADDVRVVRLQEHCIRRWLAKTRHAVDTYEGIVVHERDQTLEDAFSTWHTVTEDLQETASQHYHRKINHDLESIFDSWRTKARLERTLREALERKDENLKLYAIDCWESKTTEATARAQLARSTAAEEIYTHWANEVKLKQYQREHVTQLKLRAFLHWRMEQQLASFTQISDVRLKERVLAKLRTAAAQSQTKALHGYRLADHHAVTALQASVIEAWQANTYNALEERDRATTVFFHNTASSCLDVWIDRAAEVADKRVKLEEFANRGAYYCLTSNTLTHWAKVADETRRERLTATYHAFRRKCKSQLAAGCLSRWQSAARTAVSFKMEADTMSTTHLEDKLVDCVEHWLQQTRRNQAIHQVAKDAELEVWWGRWTAKATEIQETEHDAGEYYNEQMLARCWNNWEFAALQQRSRQSTVAAFKEKLNKSLCRQVMDVWLQKLTAPEGTILDLRSSVASRRSVRFGSVVRPGSTRPQPIPPTPRFDTTINESPTQPQLQNNQIPFGRRSEQAQRQPATKPKPLSYSVPPRPSQTNPSSDPPQHSRSLLNPSTQTPLPKAILTDFDVSDISFAPSEAGDPDHPQTFMSTPTRRTGPASPIIAPASASGAGRGMGLNRDRERMTTTPSALLDTPYERALRREYDGAGGRGGVRFTPRVSFADIREESAEGDSRIFESRI</sequence>
<dbReference type="EMBL" id="QVQW01000028">
    <property type="protein sequence ID" value="RKU44658.1"/>
    <property type="molecule type" value="Genomic_DNA"/>
</dbReference>
<evidence type="ECO:0000256" key="1">
    <source>
        <dbReference type="SAM" id="MobiDB-lite"/>
    </source>
</evidence>
<gene>
    <name evidence="3" type="ORF">DL546_002794</name>
</gene>
<feature type="compositionally biased region" description="Polar residues" evidence="1">
    <location>
        <begin position="998"/>
        <end position="1016"/>
    </location>
</feature>
<feature type="domain" description="Sfi1 spindle body" evidence="2">
    <location>
        <begin position="401"/>
        <end position="955"/>
    </location>
</feature>
<dbReference type="AlphaFoldDB" id="A0A420Y9T7"/>
<proteinExistence type="predicted"/>
<feature type="compositionally biased region" description="Low complexity" evidence="1">
    <location>
        <begin position="134"/>
        <end position="146"/>
    </location>
</feature>
<keyword evidence="4" id="KW-1185">Reference proteome</keyword>
<name>A0A420Y9T7_9PEZI</name>
<feature type="region of interest" description="Disordered" evidence="1">
    <location>
        <begin position="231"/>
        <end position="298"/>
    </location>
</feature>
<feature type="compositionally biased region" description="Low complexity" evidence="1">
    <location>
        <begin position="1107"/>
        <end position="1120"/>
    </location>
</feature>
<accession>A0A420Y9T7</accession>
<feature type="compositionally biased region" description="Polar residues" evidence="1">
    <location>
        <begin position="1045"/>
        <end position="1068"/>
    </location>
</feature>
<evidence type="ECO:0000313" key="4">
    <source>
        <dbReference type="Proteomes" id="UP000275385"/>
    </source>
</evidence>
<feature type="compositionally biased region" description="Basic and acidic residues" evidence="1">
    <location>
        <begin position="261"/>
        <end position="277"/>
    </location>
</feature>
<organism evidence="3 4">
    <name type="scientific">Coniochaeta pulveracea</name>
    <dbReference type="NCBI Taxonomy" id="177199"/>
    <lineage>
        <taxon>Eukaryota</taxon>
        <taxon>Fungi</taxon>
        <taxon>Dikarya</taxon>
        <taxon>Ascomycota</taxon>
        <taxon>Pezizomycotina</taxon>
        <taxon>Sordariomycetes</taxon>
        <taxon>Sordariomycetidae</taxon>
        <taxon>Coniochaetales</taxon>
        <taxon>Coniochaetaceae</taxon>
        <taxon>Coniochaeta</taxon>
    </lineage>
</organism>
<feature type="region of interest" description="Disordered" evidence="1">
    <location>
        <begin position="980"/>
        <end position="1069"/>
    </location>
</feature>
<dbReference type="STRING" id="177199.A0A420Y9T7"/>
<evidence type="ECO:0000259" key="2">
    <source>
        <dbReference type="Pfam" id="PF08457"/>
    </source>
</evidence>
<comment type="caution">
    <text evidence="3">The sequence shown here is derived from an EMBL/GenBank/DDBJ whole genome shotgun (WGS) entry which is preliminary data.</text>
</comment>
<dbReference type="Proteomes" id="UP000275385">
    <property type="component" value="Unassembled WGS sequence"/>
</dbReference>
<dbReference type="Pfam" id="PF08457">
    <property type="entry name" value="Sfi1"/>
    <property type="match status" value="1"/>
</dbReference>
<feature type="region of interest" description="Disordered" evidence="1">
    <location>
        <begin position="1101"/>
        <end position="1135"/>
    </location>
</feature>
<feature type="compositionally biased region" description="Basic and acidic residues" evidence="1">
    <location>
        <begin position="231"/>
        <end position="242"/>
    </location>
</feature>
<dbReference type="InterPro" id="IPR013665">
    <property type="entry name" value="Sfi1_dom"/>
</dbReference>